<dbReference type="InterPro" id="IPR058353">
    <property type="entry name" value="DUF8040"/>
</dbReference>
<comment type="caution">
    <text evidence="10">The sequence shown here is derived from an EMBL/GenBank/DDBJ whole genome shotgun (WGS) entry which is preliminary data.</text>
</comment>
<reference evidence="11" key="1">
    <citation type="submission" date="2014-03" db="EMBL/GenBank/DDBJ databases">
        <title>The Genome Sequence of Puccinia striiformis f. sp. tritici PST-78.</title>
        <authorList>
            <consortium name="The Broad Institute Genome Sequencing Platform"/>
            <person name="Cuomo C."/>
            <person name="Hulbert S."/>
            <person name="Chen X."/>
            <person name="Walker B."/>
            <person name="Young S.K."/>
            <person name="Zeng Q."/>
            <person name="Gargeya S."/>
            <person name="Fitzgerald M."/>
            <person name="Haas B."/>
            <person name="Abouelleil A."/>
            <person name="Alvarado L."/>
            <person name="Arachchi H.M."/>
            <person name="Berlin A.M."/>
            <person name="Chapman S.B."/>
            <person name="Goldberg J."/>
            <person name="Griggs A."/>
            <person name="Gujja S."/>
            <person name="Hansen M."/>
            <person name="Howarth C."/>
            <person name="Imamovic A."/>
            <person name="Larimer J."/>
            <person name="McCowan C."/>
            <person name="Montmayeur A."/>
            <person name="Murphy C."/>
            <person name="Neiman D."/>
            <person name="Pearson M."/>
            <person name="Priest M."/>
            <person name="Roberts A."/>
            <person name="Saif S."/>
            <person name="Shea T."/>
            <person name="Sisk P."/>
            <person name="Sykes S."/>
            <person name="Wortman J."/>
            <person name="Nusbaum C."/>
            <person name="Birren B."/>
        </authorList>
    </citation>
    <scope>NUCLEOTIDE SEQUENCE [LARGE SCALE GENOMIC DNA]</scope>
    <source>
        <strain evidence="11">race PST-78</strain>
    </source>
</reference>
<dbReference type="Proteomes" id="UP000054564">
    <property type="component" value="Unassembled WGS sequence"/>
</dbReference>
<keyword evidence="11" id="KW-1185">Reference proteome</keyword>
<dbReference type="OrthoDB" id="2502527at2759"/>
<organism evidence="10 11">
    <name type="scientific">Puccinia striiformis f. sp. tritici PST-78</name>
    <dbReference type="NCBI Taxonomy" id="1165861"/>
    <lineage>
        <taxon>Eukaryota</taxon>
        <taxon>Fungi</taxon>
        <taxon>Dikarya</taxon>
        <taxon>Basidiomycota</taxon>
        <taxon>Pucciniomycotina</taxon>
        <taxon>Pucciniomycetes</taxon>
        <taxon>Pucciniales</taxon>
        <taxon>Pucciniaceae</taxon>
        <taxon>Puccinia</taxon>
    </lineage>
</organism>
<evidence type="ECO:0000259" key="8">
    <source>
        <dbReference type="Pfam" id="PF13359"/>
    </source>
</evidence>
<accession>A0A0L0VIR0</accession>
<dbReference type="PANTHER" id="PTHR22930:SF221">
    <property type="entry name" value="NUCLEASE HARBI1"/>
    <property type="match status" value="1"/>
</dbReference>
<keyword evidence="5" id="KW-0479">Metal-binding</keyword>
<evidence type="ECO:0000259" key="9">
    <source>
        <dbReference type="Pfam" id="PF26138"/>
    </source>
</evidence>
<evidence type="ECO:0000256" key="5">
    <source>
        <dbReference type="ARBA" id="ARBA00022723"/>
    </source>
</evidence>
<dbReference type="GO" id="GO:0046872">
    <property type="term" value="F:metal ion binding"/>
    <property type="evidence" value="ECO:0007669"/>
    <property type="project" value="UniProtKB-KW"/>
</dbReference>
<evidence type="ECO:0000256" key="4">
    <source>
        <dbReference type="ARBA" id="ARBA00022722"/>
    </source>
</evidence>
<dbReference type="InterPro" id="IPR045249">
    <property type="entry name" value="HARBI1-like"/>
</dbReference>
<comment type="cofactor">
    <cofactor evidence="1">
        <name>a divalent metal cation</name>
        <dbReference type="ChEBI" id="CHEBI:60240"/>
    </cofactor>
</comment>
<dbReference type="GO" id="GO:0016787">
    <property type="term" value="F:hydrolase activity"/>
    <property type="evidence" value="ECO:0007669"/>
    <property type="project" value="UniProtKB-KW"/>
</dbReference>
<feature type="domain" description="DUF8040" evidence="9">
    <location>
        <begin position="57"/>
        <end position="151"/>
    </location>
</feature>
<dbReference type="InterPro" id="IPR027806">
    <property type="entry name" value="HARBI1_dom"/>
</dbReference>
<dbReference type="Pfam" id="PF13359">
    <property type="entry name" value="DDE_Tnp_4"/>
    <property type="match status" value="1"/>
</dbReference>
<dbReference type="GO" id="GO:0004518">
    <property type="term" value="F:nuclease activity"/>
    <property type="evidence" value="ECO:0007669"/>
    <property type="project" value="UniProtKB-KW"/>
</dbReference>
<keyword evidence="6" id="KW-0378">Hydrolase</keyword>
<gene>
    <name evidence="10" type="ORF">PSTG_07486</name>
</gene>
<keyword evidence="7" id="KW-0539">Nucleus</keyword>
<evidence type="ECO:0000256" key="3">
    <source>
        <dbReference type="ARBA" id="ARBA00006958"/>
    </source>
</evidence>
<dbReference type="GO" id="GO:0005634">
    <property type="term" value="C:nucleus"/>
    <property type="evidence" value="ECO:0007669"/>
    <property type="project" value="UniProtKB-SubCell"/>
</dbReference>
<comment type="similarity">
    <text evidence="3">Belongs to the HARBI1 family.</text>
</comment>
<dbReference type="Pfam" id="PF26138">
    <property type="entry name" value="DUF8040"/>
    <property type="match status" value="1"/>
</dbReference>
<evidence type="ECO:0000256" key="2">
    <source>
        <dbReference type="ARBA" id="ARBA00004123"/>
    </source>
</evidence>
<dbReference type="EMBL" id="AJIL01000048">
    <property type="protein sequence ID" value="KNE99175.1"/>
    <property type="molecule type" value="Genomic_DNA"/>
</dbReference>
<dbReference type="PANTHER" id="PTHR22930">
    <property type="match status" value="1"/>
</dbReference>
<protein>
    <submittedName>
        <fullName evidence="10">Uncharacterized protein</fullName>
    </submittedName>
</protein>
<evidence type="ECO:0000256" key="7">
    <source>
        <dbReference type="ARBA" id="ARBA00023242"/>
    </source>
</evidence>
<comment type="subcellular location">
    <subcellularLocation>
        <location evidence="2">Nucleus</location>
    </subcellularLocation>
</comment>
<name>A0A0L0VIR0_9BASI</name>
<feature type="domain" description="DDE Tnp4" evidence="8">
    <location>
        <begin position="192"/>
        <end position="350"/>
    </location>
</feature>
<evidence type="ECO:0000256" key="1">
    <source>
        <dbReference type="ARBA" id="ARBA00001968"/>
    </source>
</evidence>
<evidence type="ECO:0000313" key="10">
    <source>
        <dbReference type="EMBL" id="KNE99175.1"/>
    </source>
</evidence>
<evidence type="ECO:0000256" key="6">
    <source>
        <dbReference type="ARBA" id="ARBA00022801"/>
    </source>
</evidence>
<proteinExistence type="inferred from homology"/>
<sequence length="435" mass="49924">MDSAMEIRMQLTYHYTHHLISQRRRGLIIVERAKVLFLAHHLYKHLSRKKPVPKHISILTGAMWLDELIYNPNPVAFHDNLGMTVSAFMKLKDLLEEHGVLYDSKHITATEKLGILLYMLITGLSNQKLQERFQRLASTISLTMNQLVKDITGNRCLIKQYIRLPLANAETPAEIKSNPKFSPYFNNCVGAIDGSHIPVYVNDQKRFINRKGYPSQNVLAVCNFNMEFTYVMPEWEGSAHDGRLWDVARTKTLKIPDGKWLLGDAGFPLTDTCLVPYRATKYHLKDWDVLGGKKPQTYQELFNLRHASARNVIERIFGVIKSRFEVINSGCHYDITLQVKVIIVMCFLHNFIRVTDPSEPVILADTATMVNSDSHQPDTAEYGLLHRPGVTRAESTRAAKKRDEIAIQMWTDYQKILRLRQRDGQCNVFTTSLVV</sequence>
<dbReference type="AlphaFoldDB" id="A0A0L0VIR0"/>
<keyword evidence="4" id="KW-0540">Nuclease</keyword>
<evidence type="ECO:0000313" key="11">
    <source>
        <dbReference type="Proteomes" id="UP000054564"/>
    </source>
</evidence>